<dbReference type="EMBL" id="DXDC01000432">
    <property type="protein sequence ID" value="HIY67423.1"/>
    <property type="molecule type" value="Genomic_DNA"/>
</dbReference>
<organism evidence="3 4">
    <name type="scientific">Candidatus Agrococcus pullicola</name>
    <dbReference type="NCBI Taxonomy" id="2838429"/>
    <lineage>
        <taxon>Bacteria</taxon>
        <taxon>Bacillati</taxon>
        <taxon>Actinomycetota</taxon>
        <taxon>Actinomycetes</taxon>
        <taxon>Micrococcales</taxon>
        <taxon>Microbacteriaceae</taxon>
        <taxon>Agrococcus</taxon>
    </lineage>
</organism>
<name>A0A9D1YY53_9MICO</name>
<evidence type="ECO:0000256" key="2">
    <source>
        <dbReference type="SAM" id="SignalP"/>
    </source>
</evidence>
<gene>
    <name evidence="3" type="ORF">H9830_14240</name>
</gene>
<feature type="chain" id="PRO_5039072684" description="DNA modification methylase" evidence="2">
    <location>
        <begin position="17"/>
        <end position="173"/>
    </location>
</feature>
<protein>
    <recommendedName>
        <fullName evidence="5">DNA modification methylase</fullName>
    </recommendedName>
</protein>
<evidence type="ECO:0000313" key="3">
    <source>
        <dbReference type="EMBL" id="HIY67423.1"/>
    </source>
</evidence>
<evidence type="ECO:0000256" key="1">
    <source>
        <dbReference type="SAM" id="MobiDB-lite"/>
    </source>
</evidence>
<reference evidence="3" key="2">
    <citation type="submission" date="2021-04" db="EMBL/GenBank/DDBJ databases">
        <authorList>
            <person name="Gilroy R."/>
        </authorList>
    </citation>
    <scope>NUCLEOTIDE SEQUENCE</scope>
    <source>
        <strain evidence="3">ChiGjej1B1-98</strain>
    </source>
</reference>
<dbReference type="Proteomes" id="UP000824005">
    <property type="component" value="Unassembled WGS sequence"/>
</dbReference>
<accession>A0A9D1YY53</accession>
<feature type="signal peptide" evidence="2">
    <location>
        <begin position="1"/>
        <end position="16"/>
    </location>
</feature>
<comment type="caution">
    <text evidence="3">The sequence shown here is derived from an EMBL/GenBank/DDBJ whole genome shotgun (WGS) entry which is preliminary data.</text>
</comment>
<keyword evidence="2" id="KW-0732">Signal</keyword>
<dbReference type="PROSITE" id="PS51257">
    <property type="entry name" value="PROKAR_LIPOPROTEIN"/>
    <property type="match status" value="1"/>
</dbReference>
<proteinExistence type="predicted"/>
<dbReference type="AlphaFoldDB" id="A0A9D1YY53"/>
<evidence type="ECO:0000313" key="4">
    <source>
        <dbReference type="Proteomes" id="UP000824005"/>
    </source>
</evidence>
<reference evidence="3" key="1">
    <citation type="journal article" date="2021" name="PeerJ">
        <title>Extensive microbial diversity within the chicken gut microbiome revealed by metagenomics and culture.</title>
        <authorList>
            <person name="Gilroy R."/>
            <person name="Ravi A."/>
            <person name="Getino M."/>
            <person name="Pursley I."/>
            <person name="Horton D.L."/>
            <person name="Alikhan N.F."/>
            <person name="Baker D."/>
            <person name="Gharbi K."/>
            <person name="Hall N."/>
            <person name="Watson M."/>
            <person name="Adriaenssens E.M."/>
            <person name="Foster-Nyarko E."/>
            <person name="Jarju S."/>
            <person name="Secka A."/>
            <person name="Antonio M."/>
            <person name="Oren A."/>
            <person name="Chaudhuri R.R."/>
            <person name="La Ragione R."/>
            <person name="Hildebrand F."/>
            <person name="Pallen M.J."/>
        </authorList>
    </citation>
    <scope>NUCLEOTIDE SEQUENCE</scope>
    <source>
        <strain evidence="3">ChiGjej1B1-98</strain>
    </source>
</reference>
<feature type="compositionally biased region" description="Acidic residues" evidence="1">
    <location>
        <begin position="157"/>
        <end position="173"/>
    </location>
</feature>
<evidence type="ECO:0008006" key="5">
    <source>
        <dbReference type="Google" id="ProtNLM"/>
    </source>
</evidence>
<sequence>MKLRLVAAAIAGLALAIGLTGCNMLTPQATTNQYNPGDGLNGETGEVAFRNALLVVDADDPSRGSLNVTFINESDSPQQMSVQVGDQQVQIPLQPGVSVFGYQDNQIVLPVDNPVAGSTMTAAFAVDGGESVTIDIQVFSTEAIGYEDLGPTPDPVDPSEDEQAEDEQTEDEQ</sequence>
<feature type="region of interest" description="Disordered" evidence="1">
    <location>
        <begin position="145"/>
        <end position="173"/>
    </location>
</feature>